<gene>
    <name evidence="1" type="ORF">SAMN05216366_103115</name>
</gene>
<protein>
    <submittedName>
        <fullName evidence="1">Uncharacterized protein</fullName>
    </submittedName>
</protein>
<dbReference type="AlphaFoldDB" id="A0A1H0NKR9"/>
<sequence>MDNQELQYAGCHFDVVFTAYSLAYMQSESIPQTEALQIIAKSLPMFFNSYSGKDHFLLSNKSDLGITCKCSYTKGKIFTININFVFRLSSEDLFFSYNDQKVHLFYAPGHFASFPGGTQPQRPRKESSLFKKYKKKKKYPRVVCEASIKMDTKPRKCIPADGFVTVLSFLDKLIGKKDNDDLILTDIITLALSHYMLDDVLQLEIIAAPIAVHRI</sequence>
<organism evidence="1 2">
    <name type="scientific">Selenomonas ruminantium</name>
    <dbReference type="NCBI Taxonomy" id="971"/>
    <lineage>
        <taxon>Bacteria</taxon>
        <taxon>Bacillati</taxon>
        <taxon>Bacillota</taxon>
        <taxon>Negativicutes</taxon>
        <taxon>Selenomonadales</taxon>
        <taxon>Selenomonadaceae</taxon>
        <taxon>Selenomonas</taxon>
    </lineage>
</organism>
<dbReference type="Proteomes" id="UP000182412">
    <property type="component" value="Unassembled WGS sequence"/>
</dbReference>
<dbReference type="EMBL" id="FNJQ01000003">
    <property type="protein sequence ID" value="SDO93284.1"/>
    <property type="molecule type" value="Genomic_DNA"/>
</dbReference>
<dbReference type="OrthoDB" id="10002715at2"/>
<reference evidence="1 2" key="1">
    <citation type="submission" date="2016-10" db="EMBL/GenBank/DDBJ databases">
        <authorList>
            <person name="de Groot N.N."/>
        </authorList>
    </citation>
    <scope>NUCLEOTIDE SEQUENCE [LARGE SCALE GENOMIC DNA]</scope>
    <source>
        <strain evidence="1 2">S137</strain>
    </source>
</reference>
<accession>A0A1H0NKR9</accession>
<proteinExistence type="predicted"/>
<name>A0A1H0NKR9_SELRU</name>
<evidence type="ECO:0000313" key="2">
    <source>
        <dbReference type="Proteomes" id="UP000182412"/>
    </source>
</evidence>
<dbReference type="RefSeq" id="WP_074571317.1">
    <property type="nucleotide sequence ID" value="NZ_FNJQ01000003.1"/>
</dbReference>
<evidence type="ECO:0000313" key="1">
    <source>
        <dbReference type="EMBL" id="SDO93284.1"/>
    </source>
</evidence>